<protein>
    <recommendedName>
        <fullName evidence="2">DUF218 domain-containing protein</fullName>
    </recommendedName>
</protein>
<keyword evidence="4" id="KW-1185">Reference proteome</keyword>
<evidence type="ECO:0000313" key="3">
    <source>
        <dbReference type="EMBL" id="AFZ59152.1"/>
    </source>
</evidence>
<dbReference type="AlphaFoldDB" id="K9ZKS0"/>
<sequence>MSQLYYQLKKYWILSLASFIIVFLSIIPIRIAIASHQAPQPQAILTLGGGPEREKFTAQFAQNHPNLDIWVSSGILPAQAFAIFDAMCITTDRIHLDYRAVDTVTNFTTLVHDFQNREIRHIYLITSDFHLPRAKTIATIVLGSQGITFTPISIPSERPRESIFHIVRDSGRSLLWIVSGRTGASFNPRFHPPLYASR</sequence>
<feature type="transmembrane region" description="Helical" evidence="1">
    <location>
        <begin position="12"/>
        <end position="33"/>
    </location>
</feature>
<keyword evidence="1" id="KW-0812">Transmembrane</keyword>
<dbReference type="eggNOG" id="COG1434">
    <property type="taxonomic scope" value="Bacteria"/>
</dbReference>
<dbReference type="STRING" id="272123.Anacy_3771"/>
<dbReference type="HOGENOM" id="CLU_103370_0_0_3"/>
<dbReference type="OrthoDB" id="9782395at2"/>
<organism evidence="3 4">
    <name type="scientific">Anabaena cylindrica (strain ATCC 27899 / PCC 7122)</name>
    <dbReference type="NCBI Taxonomy" id="272123"/>
    <lineage>
        <taxon>Bacteria</taxon>
        <taxon>Bacillati</taxon>
        <taxon>Cyanobacteriota</taxon>
        <taxon>Cyanophyceae</taxon>
        <taxon>Nostocales</taxon>
        <taxon>Nostocaceae</taxon>
        <taxon>Anabaena</taxon>
    </lineage>
</organism>
<dbReference type="EMBL" id="CP003659">
    <property type="protein sequence ID" value="AFZ59152.1"/>
    <property type="molecule type" value="Genomic_DNA"/>
</dbReference>
<dbReference type="PATRIC" id="fig|272123.3.peg.4098"/>
<evidence type="ECO:0000259" key="2">
    <source>
        <dbReference type="Pfam" id="PF02698"/>
    </source>
</evidence>
<evidence type="ECO:0000256" key="1">
    <source>
        <dbReference type="SAM" id="Phobius"/>
    </source>
</evidence>
<keyword evidence="1" id="KW-1133">Transmembrane helix</keyword>
<dbReference type="InterPro" id="IPR003848">
    <property type="entry name" value="DUF218"/>
</dbReference>
<dbReference type="Proteomes" id="UP000010474">
    <property type="component" value="Chromosome"/>
</dbReference>
<feature type="domain" description="DUF218" evidence="2">
    <location>
        <begin position="43"/>
        <end position="149"/>
    </location>
</feature>
<evidence type="ECO:0000313" key="4">
    <source>
        <dbReference type="Proteomes" id="UP000010474"/>
    </source>
</evidence>
<gene>
    <name evidence="3" type="ordered locus">Anacy_3771</name>
</gene>
<accession>K9ZKS0</accession>
<dbReference type="KEGG" id="acy:Anacy_3771"/>
<proteinExistence type="predicted"/>
<name>K9ZKS0_ANACC</name>
<dbReference type="CDD" id="cd06259">
    <property type="entry name" value="YdcF-like"/>
    <property type="match status" value="1"/>
</dbReference>
<dbReference type="RefSeq" id="WP_015215773.1">
    <property type="nucleotide sequence ID" value="NC_019771.1"/>
</dbReference>
<dbReference type="Pfam" id="PF02698">
    <property type="entry name" value="DUF218"/>
    <property type="match status" value="1"/>
</dbReference>
<keyword evidence="1" id="KW-0472">Membrane</keyword>
<reference evidence="4" key="1">
    <citation type="journal article" date="2013" name="Proc. Natl. Acad. Sci. U.S.A.">
        <title>Improving the coverage of the cyanobacterial phylum using diversity-driven genome sequencing.</title>
        <authorList>
            <person name="Shih P.M."/>
            <person name="Wu D."/>
            <person name="Latifi A."/>
            <person name="Axen S.D."/>
            <person name="Fewer D.P."/>
            <person name="Talla E."/>
            <person name="Calteau A."/>
            <person name="Cai F."/>
            <person name="Tandeau de Marsac N."/>
            <person name="Rippka R."/>
            <person name="Herdman M."/>
            <person name="Sivonen K."/>
            <person name="Coursin T."/>
            <person name="Laurent T."/>
            <person name="Goodwin L."/>
            <person name="Nolan M."/>
            <person name="Davenport K.W."/>
            <person name="Han C.S."/>
            <person name="Rubin E.M."/>
            <person name="Eisen J.A."/>
            <person name="Woyke T."/>
            <person name="Gugger M."/>
            <person name="Kerfeld C.A."/>
        </authorList>
    </citation>
    <scope>NUCLEOTIDE SEQUENCE [LARGE SCALE GENOMIC DNA]</scope>
    <source>
        <strain evidence="4">ATCC 27899 / PCC 7122</strain>
    </source>
</reference>